<evidence type="ECO:0000256" key="4">
    <source>
        <dbReference type="ARBA" id="ARBA00022475"/>
    </source>
</evidence>
<protein>
    <recommendedName>
        <fullName evidence="12">Innexin</fullName>
    </recommendedName>
</protein>
<keyword evidence="3 12" id="KW-0813">Transport</keyword>
<dbReference type="EMBL" id="OU896713">
    <property type="protein sequence ID" value="CAH1176176.1"/>
    <property type="molecule type" value="Genomic_DNA"/>
</dbReference>
<evidence type="ECO:0000313" key="14">
    <source>
        <dbReference type="Proteomes" id="UP001153737"/>
    </source>
</evidence>
<organism evidence="13 14">
    <name type="scientific">Phaedon cochleariae</name>
    <name type="common">Mustard beetle</name>
    <dbReference type="NCBI Taxonomy" id="80249"/>
    <lineage>
        <taxon>Eukaryota</taxon>
        <taxon>Metazoa</taxon>
        <taxon>Ecdysozoa</taxon>
        <taxon>Arthropoda</taxon>
        <taxon>Hexapoda</taxon>
        <taxon>Insecta</taxon>
        <taxon>Pterygota</taxon>
        <taxon>Neoptera</taxon>
        <taxon>Endopterygota</taxon>
        <taxon>Coleoptera</taxon>
        <taxon>Polyphaga</taxon>
        <taxon>Cucujiformia</taxon>
        <taxon>Chrysomeloidea</taxon>
        <taxon>Chrysomelidae</taxon>
        <taxon>Chrysomelinae</taxon>
        <taxon>Chrysomelini</taxon>
        <taxon>Phaedon</taxon>
    </lineage>
</organism>
<dbReference type="OrthoDB" id="5867527at2759"/>
<dbReference type="GO" id="GO:0005886">
    <property type="term" value="C:plasma membrane"/>
    <property type="evidence" value="ECO:0007669"/>
    <property type="project" value="UniProtKB-SubCell"/>
</dbReference>
<comment type="subcellular location">
    <subcellularLocation>
        <location evidence="1">Cell junction</location>
        <location evidence="1">Gap junction</location>
    </subcellularLocation>
    <subcellularLocation>
        <location evidence="2 12">Cell membrane</location>
        <topology evidence="2 12">Multi-pass membrane protein</topology>
    </subcellularLocation>
</comment>
<dbReference type="PROSITE" id="PS51013">
    <property type="entry name" value="PANNEXIN"/>
    <property type="match status" value="1"/>
</dbReference>
<accession>A0A9P0DXJ3</accession>
<comment type="similarity">
    <text evidence="12">Belongs to the pannexin family.</text>
</comment>
<dbReference type="GO" id="GO:0005243">
    <property type="term" value="F:gap junction channel activity"/>
    <property type="evidence" value="ECO:0007669"/>
    <property type="project" value="TreeGrafter"/>
</dbReference>
<feature type="transmembrane region" description="Helical" evidence="12">
    <location>
        <begin position="106"/>
        <end position="128"/>
    </location>
</feature>
<feature type="transmembrane region" description="Helical" evidence="12">
    <location>
        <begin position="267"/>
        <end position="289"/>
    </location>
</feature>
<sequence length="358" mass="41709">MYKLLGGLANYFKYHDVVTDCAIFRLHNTFTCALLMTCSLIITANQFVGNPIQCIVDGLPTHVVNTYCWISSTFTMPDAFRRQVGQEVPHPGLGNDFGEAQKYYTYYQWVCFVLFFQAIACYTPKVLWDMCENNLMRTLVMGLNIGVCDEKERKKKKKIILGYLNEHMKKHNFYALRYWGCECLCLLNILVQLYLMNRFFDGEFLSYGLRVMNFSEQSQEDRIDPMVYVFPRVTKCIFHKYGASGTIQKHDSMCILPLNIVNEKTYIFIWFWFMILATMLTILVVYRIVIIACPRVRSRILHAKNRSIPIEVCRSLCGKVELGDWWVLLMLGTNMDHIIYREVISELVKEIGPANSSH</sequence>
<evidence type="ECO:0000256" key="7">
    <source>
        <dbReference type="ARBA" id="ARBA00022949"/>
    </source>
</evidence>
<evidence type="ECO:0000256" key="8">
    <source>
        <dbReference type="ARBA" id="ARBA00022989"/>
    </source>
</evidence>
<name>A0A9P0DXJ3_PHACE</name>
<dbReference type="AlphaFoldDB" id="A0A9P0DXJ3"/>
<evidence type="ECO:0000256" key="12">
    <source>
        <dbReference type="RuleBase" id="RU010713"/>
    </source>
</evidence>
<keyword evidence="6" id="KW-0303">Gap junction</keyword>
<evidence type="ECO:0000256" key="10">
    <source>
        <dbReference type="ARBA" id="ARBA00023136"/>
    </source>
</evidence>
<dbReference type="InterPro" id="IPR000990">
    <property type="entry name" value="Innexin"/>
</dbReference>
<dbReference type="GO" id="GO:0034220">
    <property type="term" value="P:monoatomic ion transmembrane transport"/>
    <property type="evidence" value="ECO:0007669"/>
    <property type="project" value="UniProtKB-KW"/>
</dbReference>
<reference evidence="13" key="2">
    <citation type="submission" date="2022-10" db="EMBL/GenBank/DDBJ databases">
        <authorList>
            <consortium name="ENA_rothamsted_submissions"/>
            <consortium name="culmorum"/>
            <person name="King R."/>
        </authorList>
    </citation>
    <scope>NUCLEOTIDE SEQUENCE</scope>
</reference>
<dbReference type="PANTHER" id="PTHR11893">
    <property type="entry name" value="INNEXIN"/>
    <property type="match status" value="1"/>
</dbReference>
<evidence type="ECO:0000256" key="6">
    <source>
        <dbReference type="ARBA" id="ARBA00022868"/>
    </source>
</evidence>
<evidence type="ECO:0000256" key="2">
    <source>
        <dbReference type="ARBA" id="ARBA00004651"/>
    </source>
</evidence>
<evidence type="ECO:0000256" key="11">
    <source>
        <dbReference type="ARBA" id="ARBA00023303"/>
    </source>
</evidence>
<evidence type="ECO:0000256" key="1">
    <source>
        <dbReference type="ARBA" id="ARBA00004610"/>
    </source>
</evidence>
<evidence type="ECO:0000256" key="3">
    <source>
        <dbReference type="ARBA" id="ARBA00022448"/>
    </source>
</evidence>
<keyword evidence="14" id="KW-1185">Reference proteome</keyword>
<gene>
    <name evidence="12" type="primary">inx</name>
    <name evidence="13" type="ORF">PHAECO_LOCUS10969</name>
</gene>
<feature type="transmembrane region" description="Helical" evidence="12">
    <location>
        <begin position="176"/>
        <end position="195"/>
    </location>
</feature>
<keyword evidence="5 12" id="KW-0812">Transmembrane</keyword>
<keyword evidence="10 12" id="KW-0472">Membrane</keyword>
<keyword evidence="4" id="KW-1003">Cell membrane</keyword>
<dbReference type="GO" id="GO:0005921">
    <property type="term" value="C:gap junction"/>
    <property type="evidence" value="ECO:0007669"/>
    <property type="project" value="UniProtKB-SubCell"/>
</dbReference>
<proteinExistence type="inferred from homology"/>
<dbReference type="Pfam" id="PF00876">
    <property type="entry name" value="Innexin"/>
    <property type="match status" value="1"/>
</dbReference>
<comment type="function">
    <text evidence="12">Structural component of the gap junctions.</text>
</comment>
<keyword evidence="8 12" id="KW-1133">Transmembrane helix</keyword>
<dbReference type="Proteomes" id="UP001153737">
    <property type="component" value="Chromosome 7"/>
</dbReference>
<dbReference type="PRINTS" id="PR01262">
    <property type="entry name" value="INNEXIN"/>
</dbReference>
<evidence type="ECO:0000256" key="5">
    <source>
        <dbReference type="ARBA" id="ARBA00022692"/>
    </source>
</evidence>
<dbReference type="PANTHER" id="PTHR11893:SF39">
    <property type="entry name" value="INNEXIN INX1"/>
    <property type="match status" value="1"/>
</dbReference>
<reference evidence="13" key="1">
    <citation type="submission" date="2022-01" db="EMBL/GenBank/DDBJ databases">
        <authorList>
            <person name="King R."/>
        </authorList>
    </citation>
    <scope>NUCLEOTIDE SEQUENCE</scope>
</reference>
<evidence type="ECO:0000256" key="9">
    <source>
        <dbReference type="ARBA" id="ARBA00023065"/>
    </source>
</evidence>
<evidence type="ECO:0000313" key="13">
    <source>
        <dbReference type="EMBL" id="CAH1176176.1"/>
    </source>
</evidence>
<keyword evidence="11 12" id="KW-0407">Ion channel</keyword>
<comment type="caution">
    <text evidence="12">Lacks conserved residue(s) required for the propagation of feature annotation.</text>
</comment>
<keyword evidence="9 12" id="KW-0406">Ion transport</keyword>
<keyword evidence="7" id="KW-0965">Cell junction</keyword>